<reference evidence="1" key="1">
    <citation type="submission" date="2016-03" db="EMBL/GenBank/DDBJ databases">
        <title>Mechanisms controlling the formation of the plant cell surface in tip-growing cells are functionally conserved among land plants.</title>
        <authorList>
            <person name="Honkanen S."/>
            <person name="Jones V.A."/>
            <person name="Morieri G."/>
            <person name="Champion C."/>
            <person name="Hetherington A.J."/>
            <person name="Kelly S."/>
            <person name="Saint-Marcoux D."/>
            <person name="Proust H."/>
            <person name="Prescott H."/>
            <person name="Dolan L."/>
        </authorList>
    </citation>
    <scope>NUCLEOTIDE SEQUENCE [LARGE SCALE GENOMIC DNA]</scope>
    <source>
        <tissue evidence="1">Whole gametophyte</tissue>
    </source>
</reference>
<keyword evidence="2" id="KW-1185">Reference proteome</keyword>
<protein>
    <submittedName>
        <fullName evidence="1">Uncharacterized protein</fullName>
    </submittedName>
</protein>
<evidence type="ECO:0000313" key="2">
    <source>
        <dbReference type="Proteomes" id="UP000077202"/>
    </source>
</evidence>
<comment type="caution">
    <text evidence="1">The sequence shown here is derived from an EMBL/GenBank/DDBJ whole genome shotgun (WGS) entry which is preliminary data.</text>
</comment>
<organism evidence="1 2">
    <name type="scientific">Marchantia polymorpha subsp. ruderalis</name>
    <dbReference type="NCBI Taxonomy" id="1480154"/>
    <lineage>
        <taxon>Eukaryota</taxon>
        <taxon>Viridiplantae</taxon>
        <taxon>Streptophyta</taxon>
        <taxon>Embryophyta</taxon>
        <taxon>Marchantiophyta</taxon>
        <taxon>Marchantiopsida</taxon>
        <taxon>Marchantiidae</taxon>
        <taxon>Marchantiales</taxon>
        <taxon>Marchantiaceae</taxon>
        <taxon>Marchantia</taxon>
    </lineage>
</organism>
<accession>A0A176VS20</accession>
<dbReference type="EMBL" id="LVLJ01002916">
    <property type="protein sequence ID" value="OAE23213.1"/>
    <property type="molecule type" value="Genomic_DNA"/>
</dbReference>
<name>A0A176VS20_MARPO</name>
<evidence type="ECO:0000313" key="1">
    <source>
        <dbReference type="EMBL" id="OAE23213.1"/>
    </source>
</evidence>
<dbReference type="AlphaFoldDB" id="A0A176VS20"/>
<proteinExistence type="predicted"/>
<dbReference type="Proteomes" id="UP000077202">
    <property type="component" value="Unassembled WGS sequence"/>
</dbReference>
<sequence>MWKVHVVNQISGLSGINYISHPREQRQLQRTFLELNHWSAILACLRVVASFSWQPSNSKDSHYPLHE</sequence>
<gene>
    <name evidence="1" type="ORF">AXG93_1630s1280</name>
</gene>